<dbReference type="SMART" id="SM00054">
    <property type="entry name" value="EFh"/>
    <property type="match status" value="4"/>
</dbReference>
<dbReference type="EMBL" id="JAYMYR010000004">
    <property type="protein sequence ID" value="KAK7370105.1"/>
    <property type="molecule type" value="Genomic_DNA"/>
</dbReference>
<dbReference type="AlphaFoldDB" id="A0AAN9NBR0"/>
<proteinExistence type="predicted"/>
<dbReference type="InterPro" id="IPR039647">
    <property type="entry name" value="EF_hand_pair_protein_CML-like"/>
</dbReference>
<evidence type="ECO:0000256" key="3">
    <source>
        <dbReference type="ARBA" id="ARBA00022837"/>
    </source>
</evidence>
<dbReference type="InterPro" id="IPR002048">
    <property type="entry name" value="EF_hand_dom"/>
</dbReference>
<dbReference type="Gene3D" id="1.10.238.10">
    <property type="entry name" value="EF-hand"/>
    <property type="match status" value="2"/>
</dbReference>
<evidence type="ECO:0000256" key="1">
    <source>
        <dbReference type="ARBA" id="ARBA00022723"/>
    </source>
</evidence>
<feature type="domain" description="EF-hand" evidence="4">
    <location>
        <begin position="171"/>
        <end position="206"/>
    </location>
</feature>
<keyword evidence="6" id="KW-1185">Reference proteome</keyword>
<dbReference type="PROSITE" id="PS00018">
    <property type="entry name" value="EF_HAND_1"/>
    <property type="match status" value="4"/>
</dbReference>
<name>A0AAN9NBR0_PHACN</name>
<dbReference type="PROSITE" id="PS50222">
    <property type="entry name" value="EF_HAND_2"/>
    <property type="match status" value="4"/>
</dbReference>
<evidence type="ECO:0000313" key="5">
    <source>
        <dbReference type="EMBL" id="KAK7370105.1"/>
    </source>
</evidence>
<keyword evidence="1" id="KW-0479">Metal-binding</keyword>
<reference evidence="5 6" key="1">
    <citation type="submission" date="2024-01" db="EMBL/GenBank/DDBJ databases">
        <title>The genomes of 5 underutilized Papilionoideae crops provide insights into root nodulation and disease resistanc.</title>
        <authorList>
            <person name="Jiang F."/>
        </authorList>
    </citation>
    <scope>NUCLEOTIDE SEQUENCE [LARGE SCALE GENOMIC DNA]</scope>
    <source>
        <strain evidence="5">JINMINGXINNONG_FW02</strain>
        <tissue evidence="5">Leaves</tissue>
    </source>
</reference>
<dbReference type="Pfam" id="PF13499">
    <property type="entry name" value="EF-hand_7"/>
    <property type="match status" value="2"/>
</dbReference>
<organism evidence="5 6">
    <name type="scientific">Phaseolus coccineus</name>
    <name type="common">Scarlet runner bean</name>
    <name type="synonym">Phaseolus multiflorus</name>
    <dbReference type="NCBI Taxonomy" id="3886"/>
    <lineage>
        <taxon>Eukaryota</taxon>
        <taxon>Viridiplantae</taxon>
        <taxon>Streptophyta</taxon>
        <taxon>Embryophyta</taxon>
        <taxon>Tracheophyta</taxon>
        <taxon>Spermatophyta</taxon>
        <taxon>Magnoliopsida</taxon>
        <taxon>eudicotyledons</taxon>
        <taxon>Gunneridae</taxon>
        <taxon>Pentapetalae</taxon>
        <taxon>rosids</taxon>
        <taxon>fabids</taxon>
        <taxon>Fabales</taxon>
        <taxon>Fabaceae</taxon>
        <taxon>Papilionoideae</taxon>
        <taxon>50 kb inversion clade</taxon>
        <taxon>NPAAA clade</taxon>
        <taxon>indigoferoid/millettioid clade</taxon>
        <taxon>Phaseoleae</taxon>
        <taxon>Phaseolus</taxon>
    </lineage>
</organism>
<dbReference type="Proteomes" id="UP001374584">
    <property type="component" value="Unassembled WGS sequence"/>
</dbReference>
<dbReference type="GO" id="GO:0005509">
    <property type="term" value="F:calcium ion binding"/>
    <property type="evidence" value="ECO:0007669"/>
    <property type="project" value="InterPro"/>
</dbReference>
<dbReference type="InterPro" id="IPR011992">
    <property type="entry name" value="EF-hand-dom_pair"/>
</dbReference>
<dbReference type="SUPFAM" id="SSF47473">
    <property type="entry name" value="EF-hand"/>
    <property type="match status" value="1"/>
</dbReference>
<feature type="domain" description="EF-hand" evidence="4">
    <location>
        <begin position="99"/>
        <end position="134"/>
    </location>
</feature>
<gene>
    <name evidence="5" type="ORF">VNO80_12161</name>
</gene>
<accession>A0AAN9NBR0</accession>
<dbReference type="InterPro" id="IPR018247">
    <property type="entry name" value="EF_Hand_1_Ca_BS"/>
</dbReference>
<feature type="domain" description="EF-hand" evidence="4">
    <location>
        <begin position="135"/>
        <end position="170"/>
    </location>
</feature>
<protein>
    <recommendedName>
        <fullName evidence="4">EF-hand domain-containing protein</fullName>
    </recommendedName>
</protein>
<evidence type="ECO:0000313" key="6">
    <source>
        <dbReference type="Proteomes" id="UP001374584"/>
    </source>
</evidence>
<evidence type="ECO:0000256" key="2">
    <source>
        <dbReference type="ARBA" id="ARBA00022737"/>
    </source>
</evidence>
<feature type="domain" description="EF-hand" evidence="4">
    <location>
        <begin position="63"/>
        <end position="98"/>
    </location>
</feature>
<dbReference type="FunFam" id="1.10.238.10:FF:000275">
    <property type="entry name" value="Probable calcium-binding protein CML27"/>
    <property type="match status" value="1"/>
</dbReference>
<dbReference type="CDD" id="cd00051">
    <property type="entry name" value="EFh"/>
    <property type="match status" value="2"/>
</dbReference>
<keyword evidence="3" id="KW-0106">Calcium</keyword>
<dbReference type="FunFam" id="1.10.238.10:FF:000460">
    <property type="entry name" value="Calcium-binding allergen Ole e 8"/>
    <property type="match status" value="1"/>
</dbReference>
<comment type="caution">
    <text evidence="5">The sequence shown here is derived from an EMBL/GenBank/DDBJ whole genome shotgun (WGS) entry which is preliminary data.</text>
</comment>
<sequence length="207" mass="22813">MAQNGTVSFTLPISITFSSLTDKTKSFNLIYLLEKMATNPIATGNGDAAPNPDASTKSSVYLQDMDEMKRVFSRFDTNGDGKISVSELDNVLRSLGSGVPPDELQHVMDDLDTDHDGFINLSEFTAFCRAETADGGDTELQDAFNLYDQDKNGLISATELCQVLNRLGMRCSIEECHSMIKSVDSDGDGDVNFEEFKRMMCNRENTC</sequence>
<keyword evidence="2" id="KW-0677">Repeat</keyword>
<evidence type="ECO:0000259" key="4">
    <source>
        <dbReference type="PROSITE" id="PS50222"/>
    </source>
</evidence>
<dbReference type="PANTHER" id="PTHR10891">
    <property type="entry name" value="EF-HAND CALCIUM-BINDING DOMAIN CONTAINING PROTEIN"/>
    <property type="match status" value="1"/>
</dbReference>